<evidence type="ECO:0000259" key="7">
    <source>
        <dbReference type="Pfam" id="PF00479"/>
    </source>
</evidence>
<dbReference type="PANTHER" id="PTHR23429">
    <property type="entry name" value="GLUCOSE-6-PHOSPHATE 1-DEHYDROGENASE G6PD"/>
    <property type="match status" value="1"/>
</dbReference>
<keyword evidence="3 6" id="KW-0521">NADP</keyword>
<sequence>MKKTKNLMSPVTIVIFGITGDLARRKLIPALWNLFISGNLPEKFSIIGFARREWSDDDLKKYAEDILKEKNSGTLTVGIKDFVANFSYVSGDLGKEEFYKALADKLLEIDKKSGVCRAKLFHLSVPPEMYETIFEQMSKSGLSDICAGNGGWTRVLVEKPFGSDIHTAEKLDQKMVALFKENQIFRVDHYMGKESMQNILAFRFSNSFLEHLWSSQFIERVNIRLWEKIGIEGRGAFYDQIGALRDVGQNHMLQMLAFIAMEGPGVFEAEAMRQSRAKVLSEFRLIGKKEIEKFVKRGQYQGYLEEPSVSLDSKTETYFRVEAHIENERWKGVPFYLESGKRLGKSAVEIEVVFRKKDSYLCPPNAGHISQNTIVFRIQPDEGIDISFWTKRPGFEMKLDPKTLSFSREKSGDAKKAPDAYERIIFDCIAGDQTLFAGAEEVAASWKFIAPIIENWDSLPLLKYKQDWIPKKMD</sequence>
<dbReference type="NCBIfam" id="TIGR00871">
    <property type="entry name" value="zwf"/>
    <property type="match status" value="1"/>
</dbReference>
<dbReference type="Gene3D" id="3.40.50.720">
    <property type="entry name" value="NAD(P)-binding Rossmann-like Domain"/>
    <property type="match status" value="1"/>
</dbReference>
<protein>
    <recommendedName>
        <fullName evidence="6">Glucose-6-phosphate 1-dehydrogenase</fullName>
        <shortName evidence="6">G6PD</shortName>
        <ecNumber evidence="6">1.1.1.49</ecNumber>
    </recommendedName>
</protein>
<reference evidence="9 10" key="1">
    <citation type="journal article" date="2016" name="Nat. Commun.">
        <title>Thousands of microbial genomes shed light on interconnected biogeochemical processes in an aquifer system.</title>
        <authorList>
            <person name="Anantharaman K."/>
            <person name="Brown C.T."/>
            <person name="Hug L.A."/>
            <person name="Sharon I."/>
            <person name="Castelle C.J."/>
            <person name="Probst A.J."/>
            <person name="Thomas B.C."/>
            <person name="Singh A."/>
            <person name="Wilkins M.J."/>
            <person name="Karaoz U."/>
            <person name="Brodie E.L."/>
            <person name="Williams K.H."/>
            <person name="Hubbard S.S."/>
            <person name="Banfield J.F."/>
        </authorList>
    </citation>
    <scope>NUCLEOTIDE SEQUENCE [LARGE SCALE GENOMIC DNA]</scope>
</reference>
<keyword evidence="2 6" id="KW-0313">Glucose metabolism</keyword>
<evidence type="ECO:0000259" key="8">
    <source>
        <dbReference type="Pfam" id="PF02781"/>
    </source>
</evidence>
<dbReference type="Proteomes" id="UP000178646">
    <property type="component" value="Unassembled WGS sequence"/>
</dbReference>
<keyword evidence="4 6" id="KW-0560">Oxidoreductase</keyword>
<dbReference type="Pfam" id="PF00479">
    <property type="entry name" value="G6PD_N"/>
    <property type="match status" value="1"/>
</dbReference>
<dbReference type="PRINTS" id="PR00079">
    <property type="entry name" value="G6PDHDRGNASE"/>
</dbReference>
<dbReference type="SUPFAM" id="SSF51735">
    <property type="entry name" value="NAD(P)-binding Rossmann-fold domains"/>
    <property type="match status" value="1"/>
</dbReference>
<feature type="binding site" evidence="6">
    <location>
        <position position="189"/>
    </location>
    <ligand>
        <name>substrate</name>
    </ligand>
</feature>
<evidence type="ECO:0000256" key="2">
    <source>
        <dbReference type="ARBA" id="ARBA00022526"/>
    </source>
</evidence>
<evidence type="ECO:0000256" key="1">
    <source>
        <dbReference type="ARBA" id="ARBA00004937"/>
    </source>
</evidence>
<dbReference type="GO" id="GO:0009051">
    <property type="term" value="P:pentose-phosphate shunt, oxidative branch"/>
    <property type="evidence" value="ECO:0007669"/>
    <property type="project" value="TreeGrafter"/>
</dbReference>
<feature type="binding site" evidence="6">
    <location>
        <begin position="92"/>
        <end position="93"/>
    </location>
    <ligand>
        <name>NADP(+)</name>
        <dbReference type="ChEBI" id="CHEBI:58349"/>
    </ligand>
</feature>
<dbReference type="GO" id="GO:0005829">
    <property type="term" value="C:cytosol"/>
    <property type="evidence" value="ECO:0007669"/>
    <property type="project" value="TreeGrafter"/>
</dbReference>
<dbReference type="InterPro" id="IPR022674">
    <property type="entry name" value="G6P_DH_NAD-bd"/>
</dbReference>
<comment type="catalytic activity">
    <reaction evidence="6">
        <text>D-glucose 6-phosphate + NADP(+) = 6-phospho-D-glucono-1,5-lactone + NADPH + H(+)</text>
        <dbReference type="Rhea" id="RHEA:15841"/>
        <dbReference type="ChEBI" id="CHEBI:15378"/>
        <dbReference type="ChEBI" id="CHEBI:57783"/>
        <dbReference type="ChEBI" id="CHEBI:57955"/>
        <dbReference type="ChEBI" id="CHEBI:58349"/>
        <dbReference type="ChEBI" id="CHEBI:61548"/>
        <dbReference type="EC" id="1.1.1.49"/>
    </reaction>
</comment>
<accession>A0A1G2PPB1</accession>
<keyword evidence="5 6" id="KW-0119">Carbohydrate metabolism</keyword>
<feature type="domain" description="Glucose-6-phosphate dehydrogenase C-terminal" evidence="8">
    <location>
        <begin position="200"/>
        <end position="468"/>
    </location>
</feature>
<comment type="caution">
    <text evidence="6">Lacks conserved residue(s) required for the propagation of feature annotation.</text>
</comment>
<comment type="pathway">
    <text evidence="1 6">Carbohydrate degradation; pentose phosphate pathway; D-ribulose 5-phosphate from D-glucose 6-phosphate (oxidative stage): step 1/3.</text>
</comment>
<dbReference type="EC" id="1.1.1.49" evidence="6"/>
<name>A0A1G2PPB1_9BACT</name>
<dbReference type="HAMAP" id="MF_00966">
    <property type="entry name" value="G6PD"/>
    <property type="match status" value="1"/>
</dbReference>
<feature type="binding site" evidence="6">
    <location>
        <position position="51"/>
    </location>
    <ligand>
        <name>NADP(+)</name>
        <dbReference type="ChEBI" id="CHEBI:58349"/>
    </ligand>
</feature>
<dbReference type="GO" id="GO:0050661">
    <property type="term" value="F:NADP binding"/>
    <property type="evidence" value="ECO:0007669"/>
    <property type="project" value="UniProtKB-UniRule"/>
</dbReference>
<dbReference type="UniPathway" id="UPA00115">
    <property type="reaction ID" value="UER00408"/>
</dbReference>
<feature type="binding site" evidence="6">
    <location>
        <position position="341"/>
    </location>
    <ligand>
        <name>substrate</name>
    </ligand>
</feature>
<dbReference type="Pfam" id="PF02781">
    <property type="entry name" value="G6PD_C"/>
    <property type="match status" value="1"/>
</dbReference>
<dbReference type="PIRSF" id="PIRSF000110">
    <property type="entry name" value="G6PD"/>
    <property type="match status" value="1"/>
</dbReference>
<comment type="caution">
    <text evidence="9">The sequence shown here is derived from an EMBL/GenBank/DDBJ whole genome shotgun (WGS) entry which is preliminary data.</text>
</comment>
<organism evidence="9 10">
    <name type="scientific">Candidatus Terrybacteria bacterium RIFCSPHIGHO2_02_41_19</name>
    <dbReference type="NCBI Taxonomy" id="1802364"/>
    <lineage>
        <taxon>Bacteria</taxon>
        <taxon>Candidatus Terryibacteriota</taxon>
    </lineage>
</organism>
<proteinExistence type="inferred from homology"/>
<dbReference type="SUPFAM" id="SSF55347">
    <property type="entry name" value="Glyceraldehyde-3-phosphate dehydrogenase-like, C-terminal domain"/>
    <property type="match status" value="1"/>
</dbReference>
<dbReference type="EMBL" id="MHSU01000022">
    <property type="protein sequence ID" value="OHA50150.1"/>
    <property type="molecule type" value="Genomic_DNA"/>
</dbReference>
<comment type="function">
    <text evidence="6">Catalyzes the oxidation of glucose 6-phosphate to 6-phosphogluconolactone.</text>
</comment>
<evidence type="ECO:0000313" key="9">
    <source>
        <dbReference type="EMBL" id="OHA50150.1"/>
    </source>
</evidence>
<evidence type="ECO:0000256" key="6">
    <source>
        <dbReference type="HAMAP-Rule" id="MF_00966"/>
    </source>
</evidence>
<dbReference type="Gene3D" id="3.30.360.10">
    <property type="entry name" value="Dihydrodipicolinate Reductase, domain 2"/>
    <property type="match status" value="1"/>
</dbReference>
<evidence type="ECO:0000256" key="3">
    <source>
        <dbReference type="ARBA" id="ARBA00022857"/>
    </source>
</evidence>
<feature type="binding site" evidence="6">
    <location>
        <position position="159"/>
    </location>
    <ligand>
        <name>NADP(+)</name>
        <dbReference type="ChEBI" id="CHEBI:58349"/>
    </ligand>
</feature>
<gene>
    <name evidence="6" type="primary">zwf</name>
    <name evidence="9" type="ORF">A2W59_00975</name>
</gene>
<dbReference type="InterPro" id="IPR001282">
    <property type="entry name" value="G6P_DH"/>
</dbReference>
<feature type="binding site" evidence="6">
    <location>
        <position position="246"/>
    </location>
    <ligand>
        <name>substrate</name>
    </ligand>
</feature>
<evidence type="ECO:0000256" key="5">
    <source>
        <dbReference type="ARBA" id="ARBA00023277"/>
    </source>
</evidence>
<evidence type="ECO:0000256" key="4">
    <source>
        <dbReference type="ARBA" id="ARBA00023002"/>
    </source>
</evidence>
<dbReference type="PANTHER" id="PTHR23429:SF0">
    <property type="entry name" value="GLUCOSE-6-PHOSPHATE 1-DEHYDROGENASE"/>
    <property type="match status" value="1"/>
</dbReference>
<feature type="binding site" evidence="6">
    <location>
        <position position="227"/>
    </location>
    <ligand>
        <name>substrate</name>
    </ligand>
</feature>
<dbReference type="GO" id="GO:0004345">
    <property type="term" value="F:glucose-6-phosphate dehydrogenase activity"/>
    <property type="evidence" value="ECO:0007669"/>
    <property type="project" value="UniProtKB-UniRule"/>
</dbReference>
<dbReference type="GO" id="GO:0006006">
    <property type="term" value="P:glucose metabolic process"/>
    <property type="evidence" value="ECO:0007669"/>
    <property type="project" value="UniProtKB-KW"/>
</dbReference>
<feature type="active site" description="Proton acceptor" evidence="6">
    <location>
        <position position="251"/>
    </location>
</feature>
<comment type="similarity">
    <text evidence="6">Belongs to the glucose-6-phosphate dehydrogenase family.</text>
</comment>
<dbReference type="InterPro" id="IPR022675">
    <property type="entry name" value="G6P_DH_C"/>
</dbReference>
<dbReference type="AlphaFoldDB" id="A0A1G2PPB1"/>
<evidence type="ECO:0000313" key="10">
    <source>
        <dbReference type="Proteomes" id="UP000178646"/>
    </source>
</evidence>
<feature type="binding site" evidence="6">
    <location>
        <position position="193"/>
    </location>
    <ligand>
        <name>substrate</name>
    </ligand>
</feature>
<dbReference type="InterPro" id="IPR036291">
    <property type="entry name" value="NAD(P)-bd_dom_sf"/>
</dbReference>
<feature type="domain" description="Glucose-6-phosphate dehydrogenase NAD-binding" evidence="7">
    <location>
        <begin position="14"/>
        <end position="198"/>
    </location>
</feature>